<dbReference type="InterPro" id="IPR002110">
    <property type="entry name" value="Ankyrin_rpt"/>
</dbReference>
<accession>A0A8R1ETX2</accession>
<dbReference type="Pfam" id="PF12796">
    <property type="entry name" value="Ank_2"/>
    <property type="match status" value="2"/>
</dbReference>
<evidence type="ECO:0000256" key="1">
    <source>
        <dbReference type="PROSITE-ProRule" id="PRU00023"/>
    </source>
</evidence>
<evidence type="ECO:0000256" key="2">
    <source>
        <dbReference type="SAM" id="Coils"/>
    </source>
</evidence>
<keyword evidence="2" id="KW-0175">Coiled coil</keyword>
<protein>
    <recommendedName>
        <fullName evidence="6">ANK_REP_REGION domain-containing protein</fullName>
    </recommendedName>
</protein>
<dbReference type="PROSITE" id="PS50088">
    <property type="entry name" value="ANK_REPEAT"/>
    <property type="match status" value="1"/>
</dbReference>
<dbReference type="Proteomes" id="UP000005237">
    <property type="component" value="Unassembled WGS sequence"/>
</dbReference>
<sequence>MRAALVKYKRRRESIATRAREFLSAVVKGNLLEVSRKMSPQALKIAHPNTGSVALILAVLNGHKAIVEAILDYSLNTLNMHDNDGRTALHYAAALYGLRQDPTLYFLLMEKGARDNLVDSEGFTAQDVRNNPGLVDLDKARYANVYPVPRETEWEISFATKTADDFTREVIHGTLDMSSVPNIPEHLELIEKLTLLQSQVLGIWDAVAAEDDRNLKQLICEKHMGMVRDRDGRTPLHHAYIKKRKELISYLLFICPEAADVKDRPSRTSLLHRERFQLPAEEKTIVVVDKAKAESENNMSTTSSSSTSSRSRDVVSPDGIEPDVLSRIEKIDVKNRDYTVLEQLQIEGKGDQIWRAAKKTNARLARHFQEFRQLQNRLASAIDAVEKDEKKKLIQSVDEEVMATRDCRGMRLLQIAVLREKHELVEYLAITFPNQVDLTDTLGRTALHYAASQQNAIYDSLVDLGARKDIADQDGITAEEYRQNPMRLVRPSSAVSSVMLRSMSTDDEFFDPGWYLCTYLLLVTKSIRPSVTWCGRRPSPSVIGMVN</sequence>
<dbReference type="InterPro" id="IPR036770">
    <property type="entry name" value="Ankyrin_rpt-contain_sf"/>
</dbReference>
<dbReference type="SUPFAM" id="SSF48403">
    <property type="entry name" value="Ankyrin repeat"/>
    <property type="match status" value="1"/>
</dbReference>
<proteinExistence type="predicted"/>
<organism evidence="4 5">
    <name type="scientific">Caenorhabditis japonica</name>
    <dbReference type="NCBI Taxonomy" id="281687"/>
    <lineage>
        <taxon>Eukaryota</taxon>
        <taxon>Metazoa</taxon>
        <taxon>Ecdysozoa</taxon>
        <taxon>Nematoda</taxon>
        <taxon>Chromadorea</taxon>
        <taxon>Rhabditida</taxon>
        <taxon>Rhabditina</taxon>
        <taxon>Rhabditomorpha</taxon>
        <taxon>Rhabditoidea</taxon>
        <taxon>Rhabditidae</taxon>
        <taxon>Peloderinae</taxon>
        <taxon>Caenorhabditis</taxon>
    </lineage>
</organism>
<evidence type="ECO:0000313" key="4">
    <source>
        <dbReference type="EnsemblMetazoa" id="CJA41925.1"/>
    </source>
</evidence>
<evidence type="ECO:0000256" key="3">
    <source>
        <dbReference type="SAM" id="MobiDB-lite"/>
    </source>
</evidence>
<feature type="coiled-coil region" evidence="2">
    <location>
        <begin position="357"/>
        <end position="391"/>
    </location>
</feature>
<dbReference type="AlphaFoldDB" id="A0A8R1ETX2"/>
<dbReference type="PANTHER" id="PTHR24172:SF4">
    <property type="entry name" value="ANK_REP_REGION DOMAIN-CONTAINING PROTEIN"/>
    <property type="match status" value="1"/>
</dbReference>
<keyword evidence="5" id="KW-1185">Reference proteome</keyword>
<evidence type="ECO:0000313" key="5">
    <source>
        <dbReference type="Proteomes" id="UP000005237"/>
    </source>
</evidence>
<evidence type="ECO:0008006" key="6">
    <source>
        <dbReference type="Google" id="ProtNLM"/>
    </source>
</evidence>
<feature type="repeat" description="ANK" evidence="1">
    <location>
        <begin position="84"/>
        <end position="120"/>
    </location>
</feature>
<feature type="compositionally biased region" description="Low complexity" evidence="3">
    <location>
        <begin position="300"/>
        <end position="309"/>
    </location>
</feature>
<dbReference type="SMART" id="SM00248">
    <property type="entry name" value="ANK"/>
    <property type="match status" value="5"/>
</dbReference>
<reference evidence="5" key="1">
    <citation type="submission" date="2010-08" db="EMBL/GenBank/DDBJ databases">
        <authorList>
            <consortium name="Caenorhabditis japonica Sequencing Consortium"/>
            <person name="Wilson R.K."/>
        </authorList>
    </citation>
    <scope>NUCLEOTIDE SEQUENCE [LARGE SCALE GENOMIC DNA]</scope>
    <source>
        <strain evidence="5">DF5081</strain>
    </source>
</reference>
<dbReference type="EnsemblMetazoa" id="CJA41925.1">
    <property type="protein sequence ID" value="CJA41925.1"/>
    <property type="gene ID" value="WBGene00217773"/>
</dbReference>
<dbReference type="PANTHER" id="PTHR24172">
    <property type="entry name" value="ANK_REP_REGION DOMAIN-CONTAINING PROTEIN"/>
    <property type="match status" value="1"/>
</dbReference>
<reference evidence="4" key="2">
    <citation type="submission" date="2022-06" db="UniProtKB">
        <authorList>
            <consortium name="EnsemblMetazoa"/>
        </authorList>
    </citation>
    <scope>IDENTIFICATION</scope>
    <source>
        <strain evidence="4">DF5081</strain>
    </source>
</reference>
<dbReference type="Gene3D" id="1.25.40.20">
    <property type="entry name" value="Ankyrin repeat-containing domain"/>
    <property type="match status" value="3"/>
</dbReference>
<name>A0A8R1ETX2_CAEJA</name>
<feature type="region of interest" description="Disordered" evidence="3">
    <location>
        <begin position="290"/>
        <end position="320"/>
    </location>
</feature>
<keyword evidence="1" id="KW-0040">ANK repeat</keyword>